<reference evidence="1 2" key="1">
    <citation type="submission" date="2024-05" db="EMBL/GenBank/DDBJ databases">
        <title>Genome sequencing and assembly of Indian major carp, Cirrhinus mrigala (Hamilton, 1822).</title>
        <authorList>
            <person name="Mohindra V."/>
            <person name="Chowdhury L.M."/>
            <person name="Lal K."/>
            <person name="Jena J.K."/>
        </authorList>
    </citation>
    <scope>NUCLEOTIDE SEQUENCE [LARGE SCALE GENOMIC DNA]</scope>
    <source>
        <strain evidence="1">CM1030</strain>
        <tissue evidence="1">Blood</tissue>
    </source>
</reference>
<comment type="caution">
    <text evidence="1">The sequence shown here is derived from an EMBL/GenBank/DDBJ whole genome shotgun (WGS) entry which is preliminary data.</text>
</comment>
<dbReference type="EMBL" id="JAMKFB020000915">
    <property type="protein sequence ID" value="KAL0146479.1"/>
    <property type="molecule type" value="Genomic_DNA"/>
</dbReference>
<protein>
    <submittedName>
        <fullName evidence="1">Uncharacterized protein</fullName>
    </submittedName>
</protein>
<accession>A0ABD0MB08</accession>
<organism evidence="1 2">
    <name type="scientific">Cirrhinus mrigala</name>
    <name type="common">Mrigala</name>
    <dbReference type="NCBI Taxonomy" id="683832"/>
    <lineage>
        <taxon>Eukaryota</taxon>
        <taxon>Metazoa</taxon>
        <taxon>Chordata</taxon>
        <taxon>Craniata</taxon>
        <taxon>Vertebrata</taxon>
        <taxon>Euteleostomi</taxon>
        <taxon>Actinopterygii</taxon>
        <taxon>Neopterygii</taxon>
        <taxon>Teleostei</taxon>
        <taxon>Ostariophysi</taxon>
        <taxon>Cypriniformes</taxon>
        <taxon>Cyprinidae</taxon>
        <taxon>Labeoninae</taxon>
        <taxon>Labeonini</taxon>
        <taxon>Cirrhinus</taxon>
    </lineage>
</organism>
<name>A0ABD0MB08_CIRMR</name>
<gene>
    <name evidence="1" type="ORF">M9458_058110</name>
</gene>
<sequence>MDPLLHPKYLLLLLEQRERSLKGHTRLFLVVASLTAYPENVLCAFNDGSLKSCAEHSHPRIVLE</sequence>
<evidence type="ECO:0000313" key="1">
    <source>
        <dbReference type="EMBL" id="KAL0146479.1"/>
    </source>
</evidence>
<evidence type="ECO:0000313" key="2">
    <source>
        <dbReference type="Proteomes" id="UP001529510"/>
    </source>
</evidence>
<dbReference type="AlphaFoldDB" id="A0ABD0MB08"/>
<keyword evidence="2" id="KW-1185">Reference proteome</keyword>
<dbReference type="Proteomes" id="UP001529510">
    <property type="component" value="Unassembled WGS sequence"/>
</dbReference>
<proteinExistence type="predicted"/>